<feature type="region of interest" description="Disordered" evidence="4">
    <location>
        <begin position="1"/>
        <end position="25"/>
    </location>
</feature>
<feature type="compositionally biased region" description="Polar residues" evidence="4">
    <location>
        <begin position="13"/>
        <end position="23"/>
    </location>
</feature>
<keyword evidence="3" id="KW-0862">Zinc</keyword>
<dbReference type="Pfam" id="PF01979">
    <property type="entry name" value="Amidohydro_1"/>
    <property type="match status" value="1"/>
</dbReference>
<dbReference type="InterPro" id="IPR032466">
    <property type="entry name" value="Metal_Hydrolase"/>
</dbReference>
<keyword evidence="2" id="KW-0378">Hydrolase</keyword>
<proteinExistence type="predicted"/>
<protein>
    <recommendedName>
        <fullName evidence="5">Amidohydrolase-related domain-containing protein</fullName>
    </recommendedName>
</protein>
<dbReference type="OrthoDB" id="194468at2759"/>
<name>A0A0G4GP74_VITBC</name>
<dbReference type="Proteomes" id="UP000041254">
    <property type="component" value="Unassembled WGS sequence"/>
</dbReference>
<keyword evidence="1" id="KW-0479">Metal-binding</keyword>
<evidence type="ECO:0000313" key="7">
    <source>
        <dbReference type="Proteomes" id="UP000041254"/>
    </source>
</evidence>
<dbReference type="SUPFAM" id="SSF51556">
    <property type="entry name" value="Metallo-dependent hydrolases"/>
    <property type="match status" value="1"/>
</dbReference>
<evidence type="ECO:0000313" key="6">
    <source>
        <dbReference type="EMBL" id="CEM32085.1"/>
    </source>
</evidence>
<dbReference type="SUPFAM" id="SSF51338">
    <property type="entry name" value="Composite domain of metallo-dependent hydrolases"/>
    <property type="match status" value="1"/>
</dbReference>
<feature type="domain" description="Amidohydrolase-related" evidence="5">
    <location>
        <begin position="86"/>
        <end position="432"/>
    </location>
</feature>
<organism evidence="6 7">
    <name type="scientific">Vitrella brassicaformis (strain CCMP3155)</name>
    <dbReference type="NCBI Taxonomy" id="1169540"/>
    <lineage>
        <taxon>Eukaryota</taxon>
        <taxon>Sar</taxon>
        <taxon>Alveolata</taxon>
        <taxon>Colpodellida</taxon>
        <taxon>Vitrellaceae</taxon>
        <taxon>Vitrella</taxon>
    </lineage>
</organism>
<gene>
    <name evidence="6" type="ORF">Vbra_22362</name>
</gene>
<dbReference type="AlphaFoldDB" id="A0A0G4GP74"/>
<dbReference type="FunFam" id="3.20.20.140:FF:000014">
    <property type="entry name" value="5-methylthioadenosine/S-adenosylhomocysteine deaminase"/>
    <property type="match status" value="1"/>
</dbReference>
<dbReference type="STRING" id="1169540.A0A0G4GP74"/>
<dbReference type="InterPro" id="IPR050287">
    <property type="entry name" value="MTA/SAH_deaminase"/>
</dbReference>
<dbReference type="EMBL" id="CDMY01000746">
    <property type="protein sequence ID" value="CEM32085.1"/>
    <property type="molecule type" value="Genomic_DNA"/>
</dbReference>
<dbReference type="InterPro" id="IPR011059">
    <property type="entry name" value="Metal-dep_hydrolase_composite"/>
</dbReference>
<dbReference type="InterPro" id="IPR006680">
    <property type="entry name" value="Amidohydro-rel"/>
</dbReference>
<evidence type="ECO:0000256" key="3">
    <source>
        <dbReference type="ARBA" id="ARBA00022833"/>
    </source>
</evidence>
<evidence type="ECO:0000256" key="4">
    <source>
        <dbReference type="SAM" id="MobiDB-lite"/>
    </source>
</evidence>
<keyword evidence="7" id="KW-1185">Reference proteome</keyword>
<dbReference type="CDD" id="cd01298">
    <property type="entry name" value="ATZ_TRZ_like"/>
    <property type="match status" value="1"/>
</dbReference>
<sequence>MPNHRGMNGIASPEQTAGKSSSEGTDHDTAILARWVIPVDSDTPRVLERHAVCIKGERIAAIVPNDDVGKTHTARRVVDHSDTHALIPGLINCHAHTGMTMLRGYSDDQELQVWLHKFIWPAEGKFCSPDFVKYGTELAAYEMLKTGTTLVNDMYFIPDVSAEVFRRAKLRAVLGEAVIDFKTGKVKEMVDGSIDFIRREKAKNDPWITPSVVTHSSYTVGEEWHAALARANNSELQVPFHTHLHETEKEVADYHTQHGISAIDSLDRAGVLNERLVAAHCVWLTDEEIDKLAERGVNVCHNPKSNLKLASGVCDVVKLLRRGVNVCLGTDSSCSNNALNMMSEMQLASLLAKMKANSAAALDDFTALRLATINGARALGKADVLGSLEVGKYADVVAVDLSADELLPIYDPISHLVYTTARKVTDVWIGGHHVVDGGHVTTVQVEKEQIKLFAEKIREFKAEILAKDAQEADKAKGG</sequence>
<dbReference type="InParanoid" id="A0A0G4GP74"/>
<dbReference type="GO" id="GO:0019239">
    <property type="term" value="F:deaminase activity"/>
    <property type="evidence" value="ECO:0007669"/>
    <property type="project" value="UniProtKB-ARBA"/>
</dbReference>
<dbReference type="PANTHER" id="PTHR43794">
    <property type="entry name" value="AMINOHYDROLASE SSNA-RELATED"/>
    <property type="match status" value="1"/>
</dbReference>
<dbReference type="GO" id="GO:0046872">
    <property type="term" value="F:metal ion binding"/>
    <property type="evidence" value="ECO:0007669"/>
    <property type="project" value="UniProtKB-KW"/>
</dbReference>
<dbReference type="VEuPathDB" id="CryptoDB:Vbra_22362"/>
<dbReference type="PANTHER" id="PTHR43794:SF11">
    <property type="entry name" value="AMIDOHYDROLASE-RELATED DOMAIN-CONTAINING PROTEIN"/>
    <property type="match status" value="1"/>
</dbReference>
<evidence type="ECO:0000256" key="1">
    <source>
        <dbReference type="ARBA" id="ARBA00022723"/>
    </source>
</evidence>
<dbReference type="Gene3D" id="3.20.20.140">
    <property type="entry name" value="Metal-dependent hydrolases"/>
    <property type="match status" value="1"/>
</dbReference>
<evidence type="ECO:0000259" key="5">
    <source>
        <dbReference type="Pfam" id="PF01979"/>
    </source>
</evidence>
<dbReference type="OMA" id="WLVPVEP"/>
<dbReference type="Gene3D" id="2.30.40.10">
    <property type="entry name" value="Urease, subunit C, domain 1"/>
    <property type="match status" value="1"/>
</dbReference>
<evidence type="ECO:0000256" key="2">
    <source>
        <dbReference type="ARBA" id="ARBA00022801"/>
    </source>
</evidence>
<accession>A0A0G4GP74</accession>
<reference evidence="6 7" key="1">
    <citation type="submission" date="2014-11" db="EMBL/GenBank/DDBJ databases">
        <authorList>
            <person name="Zhu J."/>
            <person name="Qi W."/>
            <person name="Song R."/>
        </authorList>
    </citation>
    <scope>NUCLEOTIDE SEQUENCE [LARGE SCALE GENOMIC DNA]</scope>
</reference>
<dbReference type="GO" id="GO:0016814">
    <property type="term" value="F:hydrolase activity, acting on carbon-nitrogen (but not peptide) bonds, in cyclic amidines"/>
    <property type="evidence" value="ECO:0007669"/>
    <property type="project" value="UniProtKB-ARBA"/>
</dbReference>